<proteinExistence type="inferred from homology"/>
<name>M7BSQ3_CHEMY</name>
<gene>
    <name evidence="13" type="ORF">UY3_07703</name>
</gene>
<evidence type="ECO:0000256" key="8">
    <source>
        <dbReference type="ARBA" id="ARBA00023125"/>
    </source>
</evidence>
<evidence type="ECO:0000256" key="7">
    <source>
        <dbReference type="ARBA" id="ARBA00023015"/>
    </source>
</evidence>
<dbReference type="Proteomes" id="UP000031443">
    <property type="component" value="Unassembled WGS sequence"/>
</dbReference>
<dbReference type="GO" id="GO:0003690">
    <property type="term" value="F:double-stranded DNA binding"/>
    <property type="evidence" value="ECO:0007669"/>
    <property type="project" value="UniProtKB-ARBA"/>
</dbReference>
<feature type="domain" description="C2H2-type" evidence="12">
    <location>
        <begin position="22"/>
        <end position="49"/>
    </location>
</feature>
<accession>M7BSQ3</accession>
<dbReference type="Pfam" id="PF13912">
    <property type="entry name" value="zf-C2H2_6"/>
    <property type="match status" value="1"/>
</dbReference>
<dbReference type="SUPFAM" id="SSF57667">
    <property type="entry name" value="beta-beta-alpha zinc fingers"/>
    <property type="match status" value="1"/>
</dbReference>
<dbReference type="Gene3D" id="3.30.160.60">
    <property type="entry name" value="Classic Zinc Finger"/>
    <property type="match status" value="1"/>
</dbReference>
<keyword evidence="7" id="KW-0805">Transcription regulation</keyword>
<dbReference type="PROSITE" id="PS00028">
    <property type="entry name" value="ZINC_FINGER_C2H2_1"/>
    <property type="match status" value="1"/>
</dbReference>
<keyword evidence="5 11" id="KW-0863">Zinc-finger</keyword>
<dbReference type="SMART" id="SM00355">
    <property type="entry name" value="ZnF_C2H2"/>
    <property type="match status" value="1"/>
</dbReference>
<evidence type="ECO:0000259" key="12">
    <source>
        <dbReference type="PROSITE" id="PS50157"/>
    </source>
</evidence>
<keyword evidence="3" id="KW-0479">Metal-binding</keyword>
<keyword evidence="9" id="KW-0804">Transcription</keyword>
<keyword evidence="10" id="KW-0539">Nucleus</keyword>
<sequence length="124" mass="13644">MTGRSWKKPDCNKQATSGAKAFVCDQCGAQFSKEDALEAHRQTHTAEELYQLGQGFHSTADMISPKFLLAHRIERVCAGDLHQPISSDGKQYDPKFTLSLKQPAEANCTGPTMPYSRSLVDRAG</sequence>
<evidence type="ECO:0000256" key="3">
    <source>
        <dbReference type="ARBA" id="ARBA00022723"/>
    </source>
</evidence>
<dbReference type="PROSITE" id="PS50157">
    <property type="entry name" value="ZINC_FINGER_C2H2_2"/>
    <property type="match status" value="1"/>
</dbReference>
<dbReference type="InterPro" id="IPR013087">
    <property type="entry name" value="Znf_C2H2_type"/>
</dbReference>
<evidence type="ECO:0000256" key="10">
    <source>
        <dbReference type="ARBA" id="ARBA00023242"/>
    </source>
</evidence>
<dbReference type="EMBL" id="KB529689">
    <property type="protein sequence ID" value="EMP35123.1"/>
    <property type="molecule type" value="Genomic_DNA"/>
</dbReference>
<evidence type="ECO:0000256" key="9">
    <source>
        <dbReference type="ARBA" id="ARBA00023163"/>
    </source>
</evidence>
<keyword evidence="8" id="KW-0238">DNA-binding</keyword>
<evidence type="ECO:0000256" key="2">
    <source>
        <dbReference type="ARBA" id="ARBA00006991"/>
    </source>
</evidence>
<evidence type="ECO:0000256" key="11">
    <source>
        <dbReference type="PROSITE-ProRule" id="PRU00042"/>
    </source>
</evidence>
<keyword evidence="14" id="KW-1185">Reference proteome</keyword>
<protein>
    <submittedName>
        <fullName evidence="13">Zinc finger and BTB domain-containing protein 16</fullName>
    </submittedName>
</protein>
<dbReference type="FunFam" id="3.30.160.60:FF:001370">
    <property type="entry name" value="Zinc finger protein"/>
    <property type="match status" value="1"/>
</dbReference>
<evidence type="ECO:0000256" key="1">
    <source>
        <dbReference type="ARBA" id="ARBA00004123"/>
    </source>
</evidence>
<dbReference type="GO" id="GO:0005634">
    <property type="term" value="C:nucleus"/>
    <property type="evidence" value="ECO:0007669"/>
    <property type="project" value="UniProtKB-SubCell"/>
</dbReference>
<comment type="similarity">
    <text evidence="2">Belongs to the krueppel C2H2-type zinc-finger protein family.</text>
</comment>
<keyword evidence="4" id="KW-0677">Repeat</keyword>
<keyword evidence="6" id="KW-0862">Zinc</keyword>
<reference evidence="14" key="1">
    <citation type="journal article" date="2013" name="Nat. Genet.">
        <title>The draft genomes of soft-shell turtle and green sea turtle yield insights into the development and evolution of the turtle-specific body plan.</title>
        <authorList>
            <person name="Wang Z."/>
            <person name="Pascual-Anaya J."/>
            <person name="Zadissa A."/>
            <person name="Li W."/>
            <person name="Niimura Y."/>
            <person name="Huang Z."/>
            <person name="Li C."/>
            <person name="White S."/>
            <person name="Xiong Z."/>
            <person name="Fang D."/>
            <person name="Wang B."/>
            <person name="Ming Y."/>
            <person name="Chen Y."/>
            <person name="Zheng Y."/>
            <person name="Kuraku S."/>
            <person name="Pignatelli M."/>
            <person name="Herrero J."/>
            <person name="Beal K."/>
            <person name="Nozawa M."/>
            <person name="Li Q."/>
            <person name="Wang J."/>
            <person name="Zhang H."/>
            <person name="Yu L."/>
            <person name="Shigenobu S."/>
            <person name="Wang J."/>
            <person name="Liu J."/>
            <person name="Flicek P."/>
            <person name="Searle S."/>
            <person name="Wang J."/>
            <person name="Kuratani S."/>
            <person name="Yin Y."/>
            <person name="Aken B."/>
            <person name="Zhang G."/>
            <person name="Irie N."/>
        </authorList>
    </citation>
    <scope>NUCLEOTIDE SEQUENCE [LARGE SCALE GENOMIC DNA]</scope>
</reference>
<evidence type="ECO:0000256" key="5">
    <source>
        <dbReference type="ARBA" id="ARBA00022771"/>
    </source>
</evidence>
<evidence type="ECO:0000313" key="14">
    <source>
        <dbReference type="Proteomes" id="UP000031443"/>
    </source>
</evidence>
<comment type="subcellular location">
    <subcellularLocation>
        <location evidence="1">Nucleus</location>
    </subcellularLocation>
</comment>
<dbReference type="GO" id="GO:0008270">
    <property type="term" value="F:zinc ion binding"/>
    <property type="evidence" value="ECO:0007669"/>
    <property type="project" value="UniProtKB-KW"/>
</dbReference>
<organism evidence="13 14">
    <name type="scientific">Chelonia mydas</name>
    <name type="common">Green sea-turtle</name>
    <name type="synonym">Chelonia agassizi</name>
    <dbReference type="NCBI Taxonomy" id="8469"/>
    <lineage>
        <taxon>Eukaryota</taxon>
        <taxon>Metazoa</taxon>
        <taxon>Chordata</taxon>
        <taxon>Craniata</taxon>
        <taxon>Vertebrata</taxon>
        <taxon>Euteleostomi</taxon>
        <taxon>Archelosauria</taxon>
        <taxon>Testudinata</taxon>
        <taxon>Testudines</taxon>
        <taxon>Cryptodira</taxon>
        <taxon>Durocryptodira</taxon>
        <taxon>Americhelydia</taxon>
        <taxon>Chelonioidea</taxon>
        <taxon>Cheloniidae</taxon>
        <taxon>Chelonia</taxon>
    </lineage>
</organism>
<dbReference type="AlphaFoldDB" id="M7BSQ3"/>
<evidence type="ECO:0000313" key="13">
    <source>
        <dbReference type="EMBL" id="EMP35123.1"/>
    </source>
</evidence>
<evidence type="ECO:0000256" key="4">
    <source>
        <dbReference type="ARBA" id="ARBA00022737"/>
    </source>
</evidence>
<evidence type="ECO:0000256" key="6">
    <source>
        <dbReference type="ARBA" id="ARBA00022833"/>
    </source>
</evidence>
<dbReference type="InterPro" id="IPR036236">
    <property type="entry name" value="Znf_C2H2_sf"/>
</dbReference>